<keyword evidence="4" id="KW-1185">Reference proteome</keyword>
<proteinExistence type="predicted"/>
<reference evidence="3 4" key="1">
    <citation type="journal article" date="2015" name="Genome Biol.">
        <title>Comparative genomics of Steinernema reveals deeply conserved gene regulatory networks.</title>
        <authorList>
            <person name="Dillman A.R."/>
            <person name="Macchietto M."/>
            <person name="Porter C.F."/>
            <person name="Rogers A."/>
            <person name="Williams B."/>
            <person name="Antoshechkin I."/>
            <person name="Lee M.M."/>
            <person name="Goodwin Z."/>
            <person name="Lu X."/>
            <person name="Lewis E.E."/>
            <person name="Goodrich-Blair H."/>
            <person name="Stock S.P."/>
            <person name="Adams B.J."/>
            <person name="Sternberg P.W."/>
            <person name="Mortazavi A."/>
        </authorList>
    </citation>
    <scope>NUCLEOTIDE SEQUENCE [LARGE SCALE GENOMIC DNA]</scope>
    <source>
        <strain evidence="3 4">ALL</strain>
    </source>
</reference>
<feature type="region of interest" description="Disordered" evidence="1">
    <location>
        <begin position="137"/>
        <end position="179"/>
    </location>
</feature>
<dbReference type="Pfam" id="PF08736">
    <property type="entry name" value="FA"/>
    <property type="match status" value="1"/>
</dbReference>
<evidence type="ECO:0000256" key="1">
    <source>
        <dbReference type="SAM" id="MobiDB-lite"/>
    </source>
</evidence>
<dbReference type="InterPro" id="IPR000299">
    <property type="entry name" value="FERM_domain"/>
</dbReference>
<dbReference type="Proteomes" id="UP000298663">
    <property type="component" value="Unassembled WGS sequence"/>
</dbReference>
<sequence length="236" mass="27409">MHWHDARDGDDEPIKIGVSSYGMSIYQNMEKKHAFPWSWIMKLSFKRKQFYVQIRNFEHNANTVDTILIFNALCQQSCKMLWKSCIEHHTFFRLIAPPAAPPKKLFNLMGSRFRYSGRTEYQTIEEMRQKPRVERVFERSRGRSARSTISGLPPSGRNLSSSRTSTPTNTSTTNSPNLSARLFRKQHLPSWLPTRRALSILRESTMRQKFASLGKRRSFGSMSLLCINPRLIGPPR</sequence>
<dbReference type="STRING" id="34508.A0A4U5M7E2"/>
<feature type="domain" description="FERM" evidence="2">
    <location>
        <begin position="1"/>
        <end position="96"/>
    </location>
</feature>
<dbReference type="AlphaFoldDB" id="A0A4U5M7E2"/>
<dbReference type="Gene3D" id="2.30.29.30">
    <property type="entry name" value="Pleckstrin-homology domain (PH domain)/Phosphotyrosine-binding domain (PTB)"/>
    <property type="match status" value="1"/>
</dbReference>
<dbReference type="Pfam" id="PF09380">
    <property type="entry name" value="FERM_C"/>
    <property type="match status" value="1"/>
</dbReference>
<gene>
    <name evidence="3" type="ORF">L596_025283</name>
</gene>
<comment type="caution">
    <text evidence="3">The sequence shown here is derived from an EMBL/GenBank/DDBJ whole genome shotgun (WGS) entry which is preliminary data.</text>
</comment>
<evidence type="ECO:0000313" key="4">
    <source>
        <dbReference type="Proteomes" id="UP000298663"/>
    </source>
</evidence>
<accession>A0A4U5M7E2</accession>
<protein>
    <recommendedName>
        <fullName evidence="2">FERM domain-containing protein</fullName>
    </recommendedName>
</protein>
<dbReference type="PANTHER" id="PTHR23280">
    <property type="entry name" value="4.1 G PROTEIN"/>
    <property type="match status" value="1"/>
</dbReference>
<dbReference type="GO" id="GO:0005856">
    <property type="term" value="C:cytoskeleton"/>
    <property type="evidence" value="ECO:0007669"/>
    <property type="project" value="TreeGrafter"/>
</dbReference>
<dbReference type="SMART" id="SM01195">
    <property type="entry name" value="FA"/>
    <property type="match status" value="1"/>
</dbReference>
<evidence type="ECO:0000313" key="3">
    <source>
        <dbReference type="EMBL" id="TKR64804.1"/>
    </source>
</evidence>
<name>A0A4U5M7E2_STECR</name>
<dbReference type="InterPro" id="IPR011993">
    <property type="entry name" value="PH-like_dom_sf"/>
</dbReference>
<dbReference type="PROSITE" id="PS50057">
    <property type="entry name" value="FERM_3"/>
    <property type="match status" value="1"/>
</dbReference>
<dbReference type="SUPFAM" id="SSF50729">
    <property type="entry name" value="PH domain-like"/>
    <property type="match status" value="1"/>
</dbReference>
<dbReference type="InterPro" id="IPR018980">
    <property type="entry name" value="FERM_PH-like_C"/>
</dbReference>
<dbReference type="PANTHER" id="PTHR23280:SF27">
    <property type="entry name" value="TYROSINE-PROTEIN PHOSPHATASE NON-RECEPTOR TYPE"/>
    <property type="match status" value="1"/>
</dbReference>
<feature type="compositionally biased region" description="Low complexity" evidence="1">
    <location>
        <begin position="157"/>
        <end position="179"/>
    </location>
</feature>
<organism evidence="3 4">
    <name type="scientific">Steinernema carpocapsae</name>
    <name type="common">Entomopathogenic nematode</name>
    <dbReference type="NCBI Taxonomy" id="34508"/>
    <lineage>
        <taxon>Eukaryota</taxon>
        <taxon>Metazoa</taxon>
        <taxon>Ecdysozoa</taxon>
        <taxon>Nematoda</taxon>
        <taxon>Chromadorea</taxon>
        <taxon>Rhabditida</taxon>
        <taxon>Tylenchina</taxon>
        <taxon>Panagrolaimomorpha</taxon>
        <taxon>Strongyloidoidea</taxon>
        <taxon>Steinernematidae</taxon>
        <taxon>Steinernema</taxon>
    </lineage>
</organism>
<reference evidence="3 4" key="2">
    <citation type="journal article" date="2019" name="G3 (Bethesda)">
        <title>Hybrid Assembly of the Genome of the Entomopathogenic Nematode Steinernema carpocapsae Identifies the X-Chromosome.</title>
        <authorList>
            <person name="Serra L."/>
            <person name="Macchietto M."/>
            <person name="Macias-Munoz A."/>
            <person name="McGill C.J."/>
            <person name="Rodriguez I.M."/>
            <person name="Rodriguez B."/>
            <person name="Murad R."/>
            <person name="Mortazavi A."/>
        </authorList>
    </citation>
    <scope>NUCLEOTIDE SEQUENCE [LARGE SCALE GENOMIC DNA]</scope>
    <source>
        <strain evidence="3 4">ALL</strain>
    </source>
</reference>
<evidence type="ECO:0000259" key="2">
    <source>
        <dbReference type="PROSITE" id="PS50057"/>
    </source>
</evidence>
<dbReference type="SMART" id="SM01196">
    <property type="entry name" value="FERM_C"/>
    <property type="match status" value="1"/>
</dbReference>
<dbReference type="FunFam" id="2.30.29.30:FF:000002">
    <property type="entry name" value="Band 4.1-like protein 5 isoform 1"/>
    <property type="match status" value="1"/>
</dbReference>
<dbReference type="GO" id="GO:0031032">
    <property type="term" value="P:actomyosin structure organization"/>
    <property type="evidence" value="ECO:0007669"/>
    <property type="project" value="TreeGrafter"/>
</dbReference>
<dbReference type="EMBL" id="AZBU02000009">
    <property type="protein sequence ID" value="TKR64804.1"/>
    <property type="molecule type" value="Genomic_DNA"/>
</dbReference>
<dbReference type="InterPro" id="IPR014847">
    <property type="entry name" value="FA"/>
</dbReference>
<dbReference type="OrthoDB" id="5854685at2759"/>